<accession>A0ABQ9JD59</accession>
<evidence type="ECO:0000313" key="3">
    <source>
        <dbReference type="Proteomes" id="UP001162164"/>
    </source>
</evidence>
<feature type="signal peptide" evidence="1">
    <location>
        <begin position="1"/>
        <end position="23"/>
    </location>
</feature>
<keyword evidence="3" id="KW-1185">Reference proteome</keyword>
<keyword evidence="1" id="KW-0732">Signal</keyword>
<dbReference type="Proteomes" id="UP001162164">
    <property type="component" value="Unassembled WGS sequence"/>
</dbReference>
<name>A0ABQ9JD59_9CUCU</name>
<proteinExistence type="predicted"/>
<dbReference type="EMBL" id="JAPWTJ010000723">
    <property type="protein sequence ID" value="KAJ8976120.1"/>
    <property type="molecule type" value="Genomic_DNA"/>
</dbReference>
<sequence length="70" mass="7557">MKYVYIISVTSVIFVLCFSTIQARGINGGMSCAVCTVLMGVAMQVAEIHEESMVDAAKKIVRLLAKVCSK</sequence>
<evidence type="ECO:0000256" key="1">
    <source>
        <dbReference type="SAM" id="SignalP"/>
    </source>
</evidence>
<organism evidence="2 3">
    <name type="scientific">Molorchus minor</name>
    <dbReference type="NCBI Taxonomy" id="1323400"/>
    <lineage>
        <taxon>Eukaryota</taxon>
        <taxon>Metazoa</taxon>
        <taxon>Ecdysozoa</taxon>
        <taxon>Arthropoda</taxon>
        <taxon>Hexapoda</taxon>
        <taxon>Insecta</taxon>
        <taxon>Pterygota</taxon>
        <taxon>Neoptera</taxon>
        <taxon>Endopterygota</taxon>
        <taxon>Coleoptera</taxon>
        <taxon>Polyphaga</taxon>
        <taxon>Cucujiformia</taxon>
        <taxon>Chrysomeloidea</taxon>
        <taxon>Cerambycidae</taxon>
        <taxon>Lamiinae</taxon>
        <taxon>Monochamini</taxon>
        <taxon>Molorchus</taxon>
    </lineage>
</organism>
<evidence type="ECO:0000313" key="2">
    <source>
        <dbReference type="EMBL" id="KAJ8976120.1"/>
    </source>
</evidence>
<comment type="caution">
    <text evidence="2">The sequence shown here is derived from an EMBL/GenBank/DDBJ whole genome shotgun (WGS) entry which is preliminary data.</text>
</comment>
<reference evidence="2" key="1">
    <citation type="journal article" date="2023" name="Insect Mol. Biol.">
        <title>Genome sequencing provides insights into the evolution of gene families encoding plant cell wall-degrading enzymes in longhorned beetles.</title>
        <authorList>
            <person name="Shin N.R."/>
            <person name="Okamura Y."/>
            <person name="Kirsch R."/>
            <person name="Pauchet Y."/>
        </authorList>
    </citation>
    <scope>NUCLEOTIDE SEQUENCE</scope>
    <source>
        <strain evidence="2">MMC_N1</strain>
    </source>
</reference>
<gene>
    <name evidence="2" type="ORF">NQ317_019385</name>
</gene>
<protein>
    <submittedName>
        <fullName evidence="2">Uncharacterized protein</fullName>
    </submittedName>
</protein>
<feature type="chain" id="PRO_5046379971" evidence="1">
    <location>
        <begin position="24"/>
        <end position="70"/>
    </location>
</feature>